<feature type="compositionally biased region" description="Low complexity" evidence="3">
    <location>
        <begin position="239"/>
        <end position="250"/>
    </location>
</feature>
<feature type="region of interest" description="Disordered" evidence="3">
    <location>
        <begin position="491"/>
        <end position="535"/>
    </location>
</feature>
<dbReference type="Proteomes" id="UP000515158">
    <property type="component" value="Unplaced"/>
</dbReference>
<dbReference type="KEGG" id="tpal:117646210"/>
<dbReference type="PANTHER" id="PTHR46376">
    <property type="entry name" value="LEUCINE-ZIPPER-LIKE TRANSCRIPTIONAL REGULATOR 1"/>
    <property type="match status" value="1"/>
</dbReference>
<dbReference type="InParanoid" id="A0A6P8YS85"/>
<dbReference type="PANTHER" id="PTHR46376:SF1">
    <property type="entry name" value="LEUCINE-ZIPPER-LIKE TRANSCRIPTIONAL REGULATOR 1"/>
    <property type="match status" value="1"/>
</dbReference>
<dbReference type="OrthoDB" id="432528at2759"/>
<dbReference type="InterPro" id="IPR051568">
    <property type="entry name" value="LZTR1/Attractin"/>
</dbReference>
<feature type="compositionally biased region" description="Low complexity" evidence="3">
    <location>
        <begin position="298"/>
        <end position="310"/>
    </location>
</feature>
<dbReference type="RefSeq" id="XP_034242908.1">
    <property type="nucleotide sequence ID" value="XM_034387017.1"/>
</dbReference>
<feature type="region of interest" description="Disordered" evidence="3">
    <location>
        <begin position="347"/>
        <end position="435"/>
    </location>
</feature>
<keyword evidence="4" id="KW-1185">Reference proteome</keyword>
<feature type="compositionally biased region" description="Basic residues" evidence="3">
    <location>
        <begin position="491"/>
        <end position="504"/>
    </location>
</feature>
<feature type="compositionally biased region" description="Basic and acidic residues" evidence="3">
    <location>
        <begin position="518"/>
        <end position="528"/>
    </location>
</feature>
<evidence type="ECO:0000256" key="2">
    <source>
        <dbReference type="ARBA" id="ARBA00022737"/>
    </source>
</evidence>
<keyword evidence="2" id="KW-0677">Repeat</keyword>
<accession>A0A6P8YS85</accession>
<feature type="compositionally biased region" description="Polar residues" evidence="3">
    <location>
        <begin position="347"/>
        <end position="357"/>
    </location>
</feature>
<keyword evidence="1" id="KW-0880">Kelch repeat</keyword>
<dbReference type="InterPro" id="IPR015915">
    <property type="entry name" value="Kelch-typ_b-propeller"/>
</dbReference>
<dbReference type="GeneID" id="117646210"/>
<feature type="region of interest" description="Disordered" evidence="3">
    <location>
        <begin position="228"/>
        <end position="253"/>
    </location>
</feature>
<protein>
    <submittedName>
        <fullName evidence="5">Uncharacterized protein LOC117646210</fullName>
    </submittedName>
</protein>
<reference evidence="5" key="1">
    <citation type="submission" date="2025-08" db="UniProtKB">
        <authorList>
            <consortium name="RefSeq"/>
        </authorList>
    </citation>
    <scope>IDENTIFICATION</scope>
    <source>
        <tissue evidence="5">Total insect</tissue>
    </source>
</reference>
<evidence type="ECO:0000313" key="5">
    <source>
        <dbReference type="RefSeq" id="XP_034242908.1"/>
    </source>
</evidence>
<evidence type="ECO:0000313" key="4">
    <source>
        <dbReference type="Proteomes" id="UP000515158"/>
    </source>
</evidence>
<organism evidence="5">
    <name type="scientific">Thrips palmi</name>
    <name type="common">Melon thrips</name>
    <dbReference type="NCBI Taxonomy" id="161013"/>
    <lineage>
        <taxon>Eukaryota</taxon>
        <taxon>Metazoa</taxon>
        <taxon>Ecdysozoa</taxon>
        <taxon>Arthropoda</taxon>
        <taxon>Hexapoda</taxon>
        <taxon>Insecta</taxon>
        <taxon>Pterygota</taxon>
        <taxon>Neoptera</taxon>
        <taxon>Paraneoptera</taxon>
        <taxon>Thysanoptera</taxon>
        <taxon>Terebrantia</taxon>
        <taxon>Thripoidea</taxon>
        <taxon>Thripidae</taxon>
        <taxon>Thrips</taxon>
    </lineage>
</organism>
<proteinExistence type="predicted"/>
<dbReference type="Pfam" id="PF24681">
    <property type="entry name" value="Kelch_KLHDC2_KLHL20_DRC7"/>
    <property type="match status" value="1"/>
</dbReference>
<dbReference type="GO" id="GO:0005794">
    <property type="term" value="C:Golgi apparatus"/>
    <property type="evidence" value="ECO:0007669"/>
    <property type="project" value="TreeGrafter"/>
</dbReference>
<feature type="region of interest" description="Disordered" evidence="3">
    <location>
        <begin position="298"/>
        <end position="317"/>
    </location>
</feature>
<dbReference type="AlphaFoldDB" id="A0A6P8YS85"/>
<dbReference type="Gene3D" id="2.120.10.80">
    <property type="entry name" value="Kelch-type beta propeller"/>
    <property type="match status" value="1"/>
</dbReference>
<evidence type="ECO:0000256" key="3">
    <source>
        <dbReference type="SAM" id="MobiDB-lite"/>
    </source>
</evidence>
<evidence type="ECO:0000256" key="1">
    <source>
        <dbReference type="ARBA" id="ARBA00022441"/>
    </source>
</evidence>
<dbReference type="SUPFAM" id="SSF117281">
    <property type="entry name" value="Kelch motif"/>
    <property type="match status" value="1"/>
</dbReference>
<feature type="compositionally biased region" description="Low complexity" evidence="3">
    <location>
        <begin position="417"/>
        <end position="435"/>
    </location>
</feature>
<name>A0A6P8YS85_THRPL</name>
<sequence length="578" mass="63514">MLVYGGYRDLRGSSNELWAFHFETESWHIISSGKTISKSDNIPPARHKHSAVIHDDTMWVYGGMTDLNERQDLWRIDLHRKRWYCVRSKQGKSGPGPLHSHAACKLPGCMLVFGGERAGQPSADLWRFHFGTETWDRVAVDGPKPSARAEAVALAVSELLLEAATEDSLATRNGLVNGHHNSNNQASTPNGFGSSNLGFLKEISKLSQINLSRLAHHKCNYSVLDAEEGERTGGPVGPGTPVTPGVGIPGSASRDFSLLHQQFTPKRRSESYTSHLGHAAELQQRQLQEEQDLLRQQQLEMQQQQQRAQRTIPKSASVRFQPHLEEVSDENISSTSDYASIETVNRLSSASTCSNRPSPVDSGGKSASRPGSGRKTPLAAREGPISFCNPNYMGPEARRQQQQQARKSWHAGMLGLSPTSSPSSSPSAATPQQAAARLLNSPPDSLLEDPCGRSTSQCFQDEEVEMQQIGSPPKRAPPQSLALRNTAHPACNHHHQHHQHHNHSMRGPSKSRASSASRAERGMARTELDAEDAVDAPAARHQPAAVYMFLVGGKEHGQVTVFRRPLSVWKLLLHHYAF</sequence>
<gene>
    <name evidence="5" type="primary">LOC117646210</name>
</gene>